<feature type="compositionally biased region" description="Basic and acidic residues" evidence="5">
    <location>
        <begin position="245"/>
        <end position="277"/>
    </location>
</feature>
<dbReference type="PANTHER" id="PTHR19211">
    <property type="entry name" value="ATP-BINDING TRANSPORT PROTEIN-RELATED"/>
    <property type="match status" value="1"/>
</dbReference>
<dbReference type="GO" id="GO:0005524">
    <property type="term" value="F:ATP binding"/>
    <property type="evidence" value="ECO:0007669"/>
    <property type="project" value="UniProtKB-KW"/>
</dbReference>
<proteinExistence type="predicted"/>
<evidence type="ECO:0000259" key="6">
    <source>
        <dbReference type="PROSITE" id="PS50893"/>
    </source>
</evidence>
<dbReference type="Proteomes" id="UP000060602">
    <property type="component" value="Chromosome"/>
</dbReference>
<dbReference type="FunFam" id="3.40.50.300:FF:001320">
    <property type="entry name" value="Heme ABC transporter ATP-binding protein"/>
    <property type="match status" value="1"/>
</dbReference>
<keyword evidence="1" id="KW-0472">Membrane</keyword>
<sequence length="537" mass="58205">MTTPYLTLESVSYLLPDGSPLFSGLDETFDQRPTGLVGRNGVGKTVLARILAGQLPPSSGRCLRSGNVFYLAQQVSPPAGATVASLAGVQATLDALARIEAGSSAPEDFERVGDRWDIRQRLQHLLARDGLGHLDASTPASALSGGEAMRVALASAMLSDADFLILDEPSNHLDQRNRQALIEQLRHWPRGLLVVSHDRLLLDSMTRIVELSSLGLRSYGGNYEAYAAGKAQERSNALERLEHRKLERRREEQAMQAQRERQERRQARGQRHGKEANQAKILLGRQKGRSEDSAGRLRQQHAAAHDRLAQAVRDAAAQVERDADISLHALPVSQAAQRRVATLDAVTLPFIAGPTRHVDLLLGGQQRVAVTGPNGCGKSTLLKVLAGQLAPLAGERKSVPECVYLDQRLADLDSDRSVLEQLQAVNAALAEGELRMRLAHLGLDAHKITAPSGALSGGERLKAALACVLYADPPPRLLLLDEPSNHLDLPSTLALESMLRGYPGALAVVSHDEAFLANLALTDRLRATEQGWLLESW</sequence>
<name>A0A0X8P2D1_ALCXX</name>
<evidence type="ECO:0000256" key="2">
    <source>
        <dbReference type="ARBA" id="ARBA00022737"/>
    </source>
</evidence>
<keyword evidence="3" id="KW-0547">Nucleotide-binding</keyword>
<dbReference type="Pfam" id="PF00005">
    <property type="entry name" value="ABC_tran"/>
    <property type="match status" value="2"/>
</dbReference>
<evidence type="ECO:0000256" key="3">
    <source>
        <dbReference type="ARBA" id="ARBA00022741"/>
    </source>
</evidence>
<evidence type="ECO:0000256" key="1">
    <source>
        <dbReference type="ARBA" id="ARBA00022475"/>
    </source>
</evidence>
<dbReference type="InterPro" id="IPR003593">
    <property type="entry name" value="AAA+_ATPase"/>
</dbReference>
<dbReference type="RefSeq" id="WP_061073303.1">
    <property type="nucleotide sequence ID" value="NZ_CP014060.2"/>
</dbReference>
<keyword evidence="1" id="KW-1003">Cell membrane</keyword>
<organism evidence="7 8">
    <name type="scientific">Alcaligenes xylosoxydans xylosoxydans</name>
    <name type="common">Achromobacter xylosoxidans</name>
    <dbReference type="NCBI Taxonomy" id="85698"/>
    <lineage>
        <taxon>Bacteria</taxon>
        <taxon>Pseudomonadati</taxon>
        <taxon>Pseudomonadota</taxon>
        <taxon>Betaproteobacteria</taxon>
        <taxon>Burkholderiales</taxon>
        <taxon>Alcaligenaceae</taxon>
        <taxon>Achromobacter</taxon>
    </lineage>
</organism>
<feature type="domain" description="ABC transporter" evidence="6">
    <location>
        <begin position="6"/>
        <end position="238"/>
    </location>
</feature>
<dbReference type="GO" id="GO:0016887">
    <property type="term" value="F:ATP hydrolysis activity"/>
    <property type="evidence" value="ECO:0007669"/>
    <property type="project" value="InterPro"/>
</dbReference>
<dbReference type="PROSITE" id="PS00211">
    <property type="entry name" value="ABC_TRANSPORTER_1"/>
    <property type="match status" value="1"/>
</dbReference>
<evidence type="ECO:0000313" key="8">
    <source>
        <dbReference type="Proteomes" id="UP000060602"/>
    </source>
</evidence>
<dbReference type="SUPFAM" id="SSF52540">
    <property type="entry name" value="P-loop containing nucleoside triphosphate hydrolases"/>
    <property type="match status" value="2"/>
</dbReference>
<dbReference type="Gene3D" id="3.40.50.300">
    <property type="entry name" value="P-loop containing nucleotide triphosphate hydrolases"/>
    <property type="match status" value="2"/>
</dbReference>
<feature type="region of interest" description="Disordered" evidence="5">
    <location>
        <begin position="245"/>
        <end position="305"/>
    </location>
</feature>
<dbReference type="InterPro" id="IPR050611">
    <property type="entry name" value="ABCF"/>
</dbReference>
<keyword evidence="4 7" id="KW-0067">ATP-binding</keyword>
<dbReference type="InterPro" id="IPR003439">
    <property type="entry name" value="ABC_transporter-like_ATP-bd"/>
</dbReference>
<accession>A0A0X8P2D1</accession>
<dbReference type="AlphaFoldDB" id="A0A0X8P2D1"/>
<gene>
    <name evidence="7" type="ORF">AL504_23090</name>
</gene>
<evidence type="ECO:0000256" key="4">
    <source>
        <dbReference type="ARBA" id="ARBA00022840"/>
    </source>
</evidence>
<protein>
    <submittedName>
        <fullName evidence="7">ABC transporter ATP-binding protein</fullName>
    </submittedName>
</protein>
<evidence type="ECO:0000313" key="7">
    <source>
        <dbReference type="EMBL" id="AMG38656.1"/>
    </source>
</evidence>
<dbReference type="SMART" id="SM00382">
    <property type="entry name" value="AAA"/>
    <property type="match status" value="2"/>
</dbReference>
<dbReference type="PANTHER" id="PTHR19211:SF6">
    <property type="entry name" value="BLL7188 PROTEIN"/>
    <property type="match status" value="1"/>
</dbReference>
<dbReference type="EMBL" id="CP014060">
    <property type="protein sequence ID" value="AMG38656.1"/>
    <property type="molecule type" value="Genomic_DNA"/>
</dbReference>
<reference evidence="8" key="1">
    <citation type="submission" date="2015-12" db="EMBL/GenBank/DDBJ databases">
        <title>FDA dAtabase for Regulatory Grade micrObial Sequences (FDA-ARGOS): Supporting development and validation of Infectious Disease Dx tests.</title>
        <authorList>
            <person name="Case J."/>
            <person name="Tallon L."/>
            <person name="Sadzewicz L."/>
            <person name="Sengamalay N."/>
            <person name="Ott S."/>
            <person name="Godinez A."/>
            <person name="Nagaraj S."/>
            <person name="Nadendla S."/>
            <person name="Sichtig H."/>
        </authorList>
    </citation>
    <scope>NUCLEOTIDE SEQUENCE [LARGE SCALE GENOMIC DNA]</scope>
    <source>
        <strain evidence="8">FDAARGOS_147</strain>
    </source>
</reference>
<dbReference type="InterPro" id="IPR017871">
    <property type="entry name" value="ABC_transporter-like_CS"/>
</dbReference>
<dbReference type="PROSITE" id="PS50893">
    <property type="entry name" value="ABC_TRANSPORTER_2"/>
    <property type="match status" value="1"/>
</dbReference>
<dbReference type="CDD" id="cd03221">
    <property type="entry name" value="ABCF_EF-3"/>
    <property type="match status" value="2"/>
</dbReference>
<evidence type="ECO:0000256" key="5">
    <source>
        <dbReference type="SAM" id="MobiDB-lite"/>
    </source>
</evidence>
<keyword evidence="2" id="KW-0677">Repeat</keyword>
<dbReference type="InterPro" id="IPR027417">
    <property type="entry name" value="P-loop_NTPase"/>
</dbReference>